<proteinExistence type="predicted"/>
<feature type="compositionally biased region" description="Basic and acidic residues" evidence="1">
    <location>
        <begin position="269"/>
        <end position="282"/>
    </location>
</feature>
<name>A0A7J6TPK0_PEROL</name>
<dbReference type="EMBL" id="JABANM010005641">
    <property type="protein sequence ID" value="KAF4747259.1"/>
    <property type="molecule type" value="Genomic_DNA"/>
</dbReference>
<reference evidence="2 3" key="1">
    <citation type="submission" date="2020-04" db="EMBL/GenBank/DDBJ databases">
        <title>Perkinsus olseni comparative genomics.</title>
        <authorList>
            <person name="Bogema D.R."/>
        </authorList>
    </citation>
    <scope>NUCLEOTIDE SEQUENCE [LARGE SCALE GENOMIC DNA]</scope>
    <source>
        <strain evidence="2">ATCC PRA-205</strain>
    </source>
</reference>
<dbReference type="Proteomes" id="UP000574390">
    <property type="component" value="Unassembled WGS sequence"/>
</dbReference>
<feature type="compositionally biased region" description="Polar residues" evidence="1">
    <location>
        <begin position="367"/>
        <end position="380"/>
    </location>
</feature>
<dbReference type="AlphaFoldDB" id="A0A7J6TPK0"/>
<feature type="region of interest" description="Disordered" evidence="1">
    <location>
        <begin position="269"/>
        <end position="329"/>
    </location>
</feature>
<sequence length="672" mass="73865">PSEPGDETVRLKTHVANLLHVVGVVTGEFVDEIKEAAEGEDSAPNALQCLSHVLAFLTNASERVRATLWKSGKAQGIIEGYCHYCEKKVNAGDDDKMADAHSWLETMVEESAMLARTEEEEEASAKEMPAWLTEASLAIEGLCDEPYIYTGDWDALQQRLLAAVVGILTVHEERRSSSDPLKLVAVVVPSPDLTRAALEVMSLLANREVNPYAVFGSSPWKLLSLLSLRRSSSYPEITSMLASVLAKLLENKQFIAAVVDLALRQLNKESERKKKKGSAETHKKNHRRHHHHQQDAEEKSKKEGKPGDASEKSHQPQQQTSTPRQRHLAYKLSDILANPMMKGLMLKDPHTVEEVLVKDLMKKRQQKAATPSTAEKSSTGLEDGEKEDNSVMVLLDTKDDDKDGPPVSTYLAGVSTAEYPYSILAVASEFLLRTLDLLSTVRRDSDDETPKSYPLAISVEGAMYFLDTLISKIQFAVASGGSSDQLAGSIILTPLAASSKMLLDHPIRVDDFIITTVGEKLSSLPIGRGRSGGGQTGSSTMKSAFHLISGCWTQLCASCTPPSDSDKRASAGGEVVINWYKSLADKLTREPFAKYSHDDDDNEEKELAWVMMTYRRFALLYALLLKASQMDGVDKVLGKDRRQRLAAECNEVLGSIMLHRPYSADLSEAVLA</sequence>
<feature type="non-terminal residue" evidence="2">
    <location>
        <position position="672"/>
    </location>
</feature>
<evidence type="ECO:0000313" key="3">
    <source>
        <dbReference type="Proteomes" id="UP000574390"/>
    </source>
</evidence>
<feature type="compositionally biased region" description="Basic residues" evidence="1">
    <location>
        <begin position="283"/>
        <end position="292"/>
    </location>
</feature>
<protein>
    <submittedName>
        <fullName evidence="2">Uncharacterized protein</fullName>
    </submittedName>
</protein>
<evidence type="ECO:0000256" key="1">
    <source>
        <dbReference type="SAM" id="MobiDB-lite"/>
    </source>
</evidence>
<gene>
    <name evidence="2" type="ORF">FOZ62_000949</name>
</gene>
<accession>A0A7J6TPK0</accession>
<feature type="compositionally biased region" description="Basic and acidic residues" evidence="1">
    <location>
        <begin position="293"/>
        <end position="314"/>
    </location>
</feature>
<feature type="non-terminal residue" evidence="2">
    <location>
        <position position="1"/>
    </location>
</feature>
<evidence type="ECO:0000313" key="2">
    <source>
        <dbReference type="EMBL" id="KAF4747259.1"/>
    </source>
</evidence>
<feature type="region of interest" description="Disordered" evidence="1">
    <location>
        <begin position="363"/>
        <end position="388"/>
    </location>
</feature>
<organism evidence="2 3">
    <name type="scientific">Perkinsus olseni</name>
    <name type="common">Perkinsus atlanticus</name>
    <dbReference type="NCBI Taxonomy" id="32597"/>
    <lineage>
        <taxon>Eukaryota</taxon>
        <taxon>Sar</taxon>
        <taxon>Alveolata</taxon>
        <taxon>Perkinsozoa</taxon>
        <taxon>Perkinsea</taxon>
        <taxon>Perkinsida</taxon>
        <taxon>Perkinsidae</taxon>
        <taxon>Perkinsus</taxon>
    </lineage>
</organism>
<comment type="caution">
    <text evidence="2">The sequence shown here is derived from an EMBL/GenBank/DDBJ whole genome shotgun (WGS) entry which is preliminary data.</text>
</comment>